<dbReference type="InterPro" id="IPR050455">
    <property type="entry name" value="Tpx_Peroxidase_subfamily"/>
</dbReference>
<gene>
    <name evidence="5" type="ORF">FJO69_02200</name>
</gene>
<dbReference type="Proteomes" id="UP000319776">
    <property type="component" value="Unassembled WGS sequence"/>
</dbReference>
<proteinExistence type="predicted"/>
<dbReference type="PANTHER" id="PTHR43110:SF1">
    <property type="entry name" value="THIOL PEROXIDASE"/>
    <property type="match status" value="1"/>
</dbReference>
<keyword evidence="1" id="KW-0560">Oxidoreductase</keyword>
<dbReference type="InterPro" id="IPR000866">
    <property type="entry name" value="AhpC/TSA"/>
</dbReference>
<evidence type="ECO:0000256" key="3">
    <source>
        <dbReference type="ARBA" id="ARBA00023284"/>
    </source>
</evidence>
<dbReference type="Pfam" id="PF00578">
    <property type="entry name" value="AhpC-TSA"/>
    <property type="match status" value="1"/>
</dbReference>
<keyword evidence="3" id="KW-0676">Redox-active center</keyword>
<reference evidence="5 6" key="1">
    <citation type="submission" date="2019-06" db="EMBL/GenBank/DDBJ databases">
        <title>Mycoplasma falconis type strain whole genome sequence.</title>
        <authorList>
            <person name="Spergser J."/>
        </authorList>
    </citation>
    <scope>NUCLEOTIDE SEQUENCE [LARGE SCALE GENOMIC DNA]</scope>
    <source>
        <strain evidence="5 6">ATCC 51372</strain>
    </source>
</reference>
<keyword evidence="2" id="KW-0049">Antioxidant</keyword>
<dbReference type="PANTHER" id="PTHR43110">
    <property type="entry name" value="THIOL PEROXIDASE"/>
    <property type="match status" value="1"/>
</dbReference>
<keyword evidence="6" id="KW-1185">Reference proteome</keyword>
<dbReference type="Gene3D" id="3.40.30.10">
    <property type="entry name" value="Glutaredoxin"/>
    <property type="match status" value="1"/>
</dbReference>
<dbReference type="EMBL" id="VFSS01000007">
    <property type="protein sequence ID" value="TPE57203.1"/>
    <property type="molecule type" value="Genomic_DNA"/>
</dbReference>
<sequence length="165" mass="18636">MSKVKFGNNELNLLGKEIKLGDNVEIKACSAGSFQPEILDLKGKYTVIATYPSADTSICDMQIINMAKLSAKYLNFNFIGLSMDLPSALKNYKSCHSLENMKLYSDYQDKQNSLNLGVLIERVNLSARAMFVLDKNSKLIYKQVNEMISNQVDFEKLEQFLTTLI</sequence>
<dbReference type="OrthoDB" id="9781543at2"/>
<evidence type="ECO:0000313" key="5">
    <source>
        <dbReference type="EMBL" id="TPE57203.1"/>
    </source>
</evidence>
<dbReference type="AlphaFoldDB" id="A0A501X9Z3"/>
<dbReference type="SUPFAM" id="SSF52833">
    <property type="entry name" value="Thioredoxin-like"/>
    <property type="match status" value="1"/>
</dbReference>
<evidence type="ECO:0000256" key="2">
    <source>
        <dbReference type="ARBA" id="ARBA00022862"/>
    </source>
</evidence>
<dbReference type="RefSeq" id="WP_140781393.1">
    <property type="nucleotide sequence ID" value="NZ_VFSS01000007.1"/>
</dbReference>
<keyword evidence="1" id="KW-0575">Peroxidase</keyword>
<accession>A0A501X9Z3</accession>
<dbReference type="InterPro" id="IPR036249">
    <property type="entry name" value="Thioredoxin-like_sf"/>
</dbReference>
<evidence type="ECO:0000313" key="6">
    <source>
        <dbReference type="Proteomes" id="UP000319776"/>
    </source>
</evidence>
<evidence type="ECO:0000256" key="1">
    <source>
        <dbReference type="ARBA" id="ARBA00022559"/>
    </source>
</evidence>
<feature type="domain" description="Alkyl hydroperoxide reductase subunit C/ Thiol specific antioxidant" evidence="4">
    <location>
        <begin position="40"/>
        <end position="141"/>
    </location>
</feature>
<protein>
    <submittedName>
        <fullName evidence="5">Redoxin domain-containing protein</fullName>
    </submittedName>
</protein>
<comment type="caution">
    <text evidence="5">The sequence shown here is derived from an EMBL/GenBank/DDBJ whole genome shotgun (WGS) entry which is preliminary data.</text>
</comment>
<organism evidence="5 6">
    <name type="scientific">[Mycoplasma] falconis</name>
    <dbReference type="NCBI Taxonomy" id="92403"/>
    <lineage>
        <taxon>Bacteria</taxon>
        <taxon>Bacillati</taxon>
        <taxon>Mycoplasmatota</taxon>
        <taxon>Mycoplasmoidales</taxon>
        <taxon>Metamycoplasmataceae</taxon>
        <taxon>Metamycoplasma</taxon>
    </lineage>
</organism>
<dbReference type="GO" id="GO:0004601">
    <property type="term" value="F:peroxidase activity"/>
    <property type="evidence" value="ECO:0007669"/>
    <property type="project" value="UniProtKB-KW"/>
</dbReference>
<evidence type="ECO:0000259" key="4">
    <source>
        <dbReference type="Pfam" id="PF00578"/>
    </source>
</evidence>
<name>A0A501X9Z3_9BACT</name>